<dbReference type="InterPro" id="IPR010921">
    <property type="entry name" value="Trp_repressor/repl_initiator"/>
</dbReference>
<dbReference type="SUPFAM" id="SSF48295">
    <property type="entry name" value="TrpR-like"/>
    <property type="match status" value="1"/>
</dbReference>
<dbReference type="Gene3D" id="1.10.10.10">
    <property type="entry name" value="Winged helix-like DNA-binding domain superfamily/Winged helix DNA-binding domain"/>
    <property type="match status" value="1"/>
</dbReference>
<proteinExistence type="predicted"/>
<dbReference type="OrthoDB" id="9796775at2"/>
<reference evidence="1 2" key="1">
    <citation type="submission" date="2019-11" db="EMBL/GenBank/DDBJ databases">
        <authorList>
            <person name="Dong K."/>
        </authorList>
    </citation>
    <scope>NUCLEOTIDE SEQUENCE [LARGE SCALE GENOMIC DNA]</scope>
    <source>
        <strain evidence="1 2">NBRC 111993</strain>
    </source>
</reference>
<dbReference type="Proteomes" id="UP000478183">
    <property type="component" value="Unassembled WGS sequence"/>
</dbReference>
<dbReference type="InterPro" id="IPR009534">
    <property type="entry name" value="DUF1153"/>
</dbReference>
<sequence length="91" mass="10467">MFVKKSRGPRTAHMADGSILTLADLPEVGMRWVARRKAIVVAAVKYGLLSKDDVIKRYDLSEEEFDTWAHMIERHGRDALKITQLQKFKQP</sequence>
<evidence type="ECO:0000313" key="2">
    <source>
        <dbReference type="Proteomes" id="UP000478183"/>
    </source>
</evidence>
<comment type="caution">
    <text evidence="1">The sequence shown here is derived from an EMBL/GenBank/DDBJ whole genome shotgun (WGS) entry which is preliminary data.</text>
</comment>
<evidence type="ECO:0000313" key="1">
    <source>
        <dbReference type="EMBL" id="MTH77488.1"/>
    </source>
</evidence>
<dbReference type="AlphaFoldDB" id="A0A6L6J8J1"/>
<keyword evidence="2" id="KW-1185">Reference proteome</keyword>
<organism evidence="1 2">
    <name type="scientific">Paracoccus aestuariivivens</name>
    <dbReference type="NCBI Taxonomy" id="1820333"/>
    <lineage>
        <taxon>Bacteria</taxon>
        <taxon>Pseudomonadati</taxon>
        <taxon>Pseudomonadota</taxon>
        <taxon>Alphaproteobacteria</taxon>
        <taxon>Rhodobacterales</taxon>
        <taxon>Paracoccaceae</taxon>
        <taxon>Paracoccus</taxon>
    </lineage>
</organism>
<dbReference type="Pfam" id="PF06627">
    <property type="entry name" value="DUF1153"/>
    <property type="match status" value="1"/>
</dbReference>
<name>A0A6L6J8J1_9RHOB</name>
<accession>A0A6L6J8J1</accession>
<protein>
    <submittedName>
        <fullName evidence="1">DUF1153 domain-containing protein</fullName>
    </submittedName>
</protein>
<dbReference type="EMBL" id="WMIE01000002">
    <property type="protein sequence ID" value="MTH77488.1"/>
    <property type="molecule type" value="Genomic_DNA"/>
</dbReference>
<dbReference type="GO" id="GO:0043565">
    <property type="term" value="F:sequence-specific DNA binding"/>
    <property type="evidence" value="ECO:0007669"/>
    <property type="project" value="InterPro"/>
</dbReference>
<gene>
    <name evidence="1" type="ORF">GL286_07100</name>
</gene>
<dbReference type="RefSeq" id="WP_155094933.1">
    <property type="nucleotide sequence ID" value="NZ_WMIE01000002.1"/>
</dbReference>
<dbReference type="InterPro" id="IPR036388">
    <property type="entry name" value="WH-like_DNA-bd_sf"/>
</dbReference>